<reference evidence="1 2" key="1">
    <citation type="submission" date="2019-05" db="EMBL/GenBank/DDBJ databases">
        <title>Another draft genome of Portunus trituberculatus and its Hox gene families provides insights of decapod evolution.</title>
        <authorList>
            <person name="Jeong J.-H."/>
            <person name="Song I."/>
            <person name="Kim S."/>
            <person name="Choi T."/>
            <person name="Kim D."/>
            <person name="Ryu S."/>
            <person name="Kim W."/>
        </authorList>
    </citation>
    <scope>NUCLEOTIDE SEQUENCE [LARGE SCALE GENOMIC DNA]</scope>
    <source>
        <tissue evidence="1">Muscle</tissue>
    </source>
</reference>
<gene>
    <name evidence="1" type="ORF">E2C01_064977</name>
</gene>
<proteinExistence type="predicted"/>
<evidence type="ECO:0000313" key="2">
    <source>
        <dbReference type="Proteomes" id="UP000324222"/>
    </source>
</evidence>
<protein>
    <submittedName>
        <fullName evidence="1">Uncharacterized protein</fullName>
    </submittedName>
</protein>
<dbReference type="Proteomes" id="UP000324222">
    <property type="component" value="Unassembled WGS sequence"/>
</dbReference>
<evidence type="ECO:0000313" key="1">
    <source>
        <dbReference type="EMBL" id="MPC70724.1"/>
    </source>
</evidence>
<keyword evidence="2" id="KW-1185">Reference proteome</keyword>
<sequence length="102" mass="11495">METWRQDTVSLARTLSNTTRGTVDHVMDNSPVAEAVMDSASECASKRRGKFLRMNRKPDSRLQPTRSQDTKCVGKMASLMLQMAGKHQPTTLKKNYTGKYET</sequence>
<comment type="caution">
    <text evidence="1">The sequence shown here is derived from an EMBL/GenBank/DDBJ whole genome shotgun (WGS) entry which is preliminary data.</text>
</comment>
<name>A0A5B7HQH9_PORTR</name>
<dbReference type="AlphaFoldDB" id="A0A5B7HQH9"/>
<accession>A0A5B7HQH9</accession>
<organism evidence="1 2">
    <name type="scientific">Portunus trituberculatus</name>
    <name type="common">Swimming crab</name>
    <name type="synonym">Neptunus trituberculatus</name>
    <dbReference type="NCBI Taxonomy" id="210409"/>
    <lineage>
        <taxon>Eukaryota</taxon>
        <taxon>Metazoa</taxon>
        <taxon>Ecdysozoa</taxon>
        <taxon>Arthropoda</taxon>
        <taxon>Crustacea</taxon>
        <taxon>Multicrustacea</taxon>
        <taxon>Malacostraca</taxon>
        <taxon>Eumalacostraca</taxon>
        <taxon>Eucarida</taxon>
        <taxon>Decapoda</taxon>
        <taxon>Pleocyemata</taxon>
        <taxon>Brachyura</taxon>
        <taxon>Eubrachyura</taxon>
        <taxon>Portunoidea</taxon>
        <taxon>Portunidae</taxon>
        <taxon>Portuninae</taxon>
        <taxon>Portunus</taxon>
    </lineage>
</organism>
<dbReference type="EMBL" id="VSRR010031592">
    <property type="protein sequence ID" value="MPC70724.1"/>
    <property type="molecule type" value="Genomic_DNA"/>
</dbReference>